<name>A0A6G1GM06_9PEZI</name>
<feature type="region of interest" description="Disordered" evidence="1">
    <location>
        <begin position="329"/>
        <end position="358"/>
    </location>
</feature>
<reference evidence="3" key="1">
    <citation type="journal article" date="2020" name="Stud. Mycol.">
        <title>101 Dothideomycetes genomes: a test case for predicting lifestyles and emergence of pathogens.</title>
        <authorList>
            <person name="Haridas S."/>
            <person name="Albert R."/>
            <person name="Binder M."/>
            <person name="Bloem J."/>
            <person name="Labutti K."/>
            <person name="Salamov A."/>
            <person name="Andreopoulos B."/>
            <person name="Baker S."/>
            <person name="Barry K."/>
            <person name="Bills G."/>
            <person name="Bluhm B."/>
            <person name="Cannon C."/>
            <person name="Castanera R."/>
            <person name="Culley D."/>
            <person name="Daum C."/>
            <person name="Ezra D."/>
            <person name="Gonzalez J."/>
            <person name="Henrissat B."/>
            <person name="Kuo A."/>
            <person name="Liang C."/>
            <person name="Lipzen A."/>
            <person name="Lutzoni F."/>
            <person name="Magnuson J."/>
            <person name="Mondo S."/>
            <person name="Nolan M."/>
            <person name="Ohm R."/>
            <person name="Pangilinan J."/>
            <person name="Park H.-J."/>
            <person name="Ramirez L."/>
            <person name="Alfaro M."/>
            <person name="Sun H."/>
            <person name="Tritt A."/>
            <person name="Yoshinaga Y."/>
            <person name="Zwiers L.-H."/>
            <person name="Turgeon B."/>
            <person name="Goodwin S."/>
            <person name="Spatafora J."/>
            <person name="Crous P."/>
            <person name="Grigoriev I."/>
        </authorList>
    </citation>
    <scope>NUCLEOTIDE SEQUENCE</scope>
    <source>
        <strain evidence="3">CBS 113979</strain>
    </source>
</reference>
<evidence type="ECO:0000256" key="1">
    <source>
        <dbReference type="SAM" id="MobiDB-lite"/>
    </source>
</evidence>
<dbReference type="EMBL" id="ML977190">
    <property type="protein sequence ID" value="KAF1981996.1"/>
    <property type="molecule type" value="Genomic_DNA"/>
</dbReference>
<protein>
    <recommendedName>
        <fullName evidence="2">2EXR domain-containing protein</fullName>
    </recommendedName>
</protein>
<gene>
    <name evidence="3" type="ORF">K402DRAFT_216453</name>
</gene>
<evidence type="ECO:0000313" key="3">
    <source>
        <dbReference type="EMBL" id="KAF1981996.1"/>
    </source>
</evidence>
<organism evidence="3 4">
    <name type="scientific">Aulographum hederae CBS 113979</name>
    <dbReference type="NCBI Taxonomy" id="1176131"/>
    <lineage>
        <taxon>Eukaryota</taxon>
        <taxon>Fungi</taxon>
        <taxon>Dikarya</taxon>
        <taxon>Ascomycota</taxon>
        <taxon>Pezizomycotina</taxon>
        <taxon>Dothideomycetes</taxon>
        <taxon>Pleosporomycetidae</taxon>
        <taxon>Aulographales</taxon>
        <taxon>Aulographaceae</taxon>
    </lineage>
</organism>
<feature type="compositionally biased region" description="Basic and acidic residues" evidence="1">
    <location>
        <begin position="339"/>
        <end position="351"/>
    </location>
</feature>
<dbReference type="InterPro" id="IPR038883">
    <property type="entry name" value="AN11006-like"/>
</dbReference>
<evidence type="ECO:0000313" key="4">
    <source>
        <dbReference type="Proteomes" id="UP000800041"/>
    </source>
</evidence>
<sequence length="358" mass="40112">MSSHQVVALCARSSSPFERLSPEIRNMIYELVVVSAEPISTIKMIMGGDEELFPSMSAQIRSFMESTIMESWMTERSRRYLVPSAAAPLPAITRVSRTVRQEALSTYYAQNTFRIDIEKCMRRLDDFGRPNGRSSALSWVDSSEKQFLPCIQSIVVVFSRERLSSWLKRKPYAQVDLSVELRRGKGGARHSISLKTNKGLSVSWGNEWCSLMEAGLGMLEVFDGSTLASAVAVLETIVMQRARASRALFSVHSIYQFDGTEPILISAFRSAARTRNGAKKLTLSGRNVAVVLGSRSLAHSRTRSFHRGPALMIDRYTGERISLLLNESHGSGGVWESRSTNKREERRRTKTWESVSST</sequence>
<dbReference type="AlphaFoldDB" id="A0A6G1GM06"/>
<dbReference type="Proteomes" id="UP000800041">
    <property type="component" value="Unassembled WGS sequence"/>
</dbReference>
<dbReference type="Pfam" id="PF20150">
    <property type="entry name" value="2EXR"/>
    <property type="match status" value="1"/>
</dbReference>
<keyword evidence="4" id="KW-1185">Reference proteome</keyword>
<accession>A0A6G1GM06</accession>
<dbReference type="OrthoDB" id="62952at2759"/>
<dbReference type="PANTHER" id="PTHR42085:SF1">
    <property type="entry name" value="F-BOX DOMAIN-CONTAINING PROTEIN"/>
    <property type="match status" value="1"/>
</dbReference>
<dbReference type="InterPro" id="IPR045518">
    <property type="entry name" value="2EXR"/>
</dbReference>
<feature type="domain" description="2EXR" evidence="2">
    <location>
        <begin position="16"/>
        <end position="110"/>
    </location>
</feature>
<evidence type="ECO:0000259" key="2">
    <source>
        <dbReference type="Pfam" id="PF20150"/>
    </source>
</evidence>
<proteinExistence type="predicted"/>
<dbReference type="PANTHER" id="PTHR42085">
    <property type="entry name" value="F-BOX DOMAIN-CONTAINING PROTEIN"/>
    <property type="match status" value="1"/>
</dbReference>